<dbReference type="GO" id="GO:0004222">
    <property type="term" value="F:metalloendopeptidase activity"/>
    <property type="evidence" value="ECO:0007669"/>
    <property type="project" value="InterPro"/>
</dbReference>
<dbReference type="Pfam" id="PF01431">
    <property type="entry name" value="Peptidase_M13"/>
    <property type="match status" value="1"/>
</dbReference>
<evidence type="ECO:0000259" key="2">
    <source>
        <dbReference type="Pfam" id="PF01431"/>
    </source>
</evidence>
<dbReference type="Gene3D" id="1.10.1380.10">
    <property type="entry name" value="Neutral endopeptidase , domain2"/>
    <property type="match status" value="1"/>
</dbReference>
<evidence type="ECO:0000313" key="3">
    <source>
        <dbReference type="Proteomes" id="UP000046392"/>
    </source>
</evidence>
<dbReference type="InterPro" id="IPR000718">
    <property type="entry name" value="Peptidase_M13"/>
</dbReference>
<dbReference type="PROSITE" id="PS51885">
    <property type="entry name" value="NEPRILYSIN"/>
    <property type="match status" value="1"/>
</dbReference>
<feature type="signal peptide" evidence="1">
    <location>
        <begin position="1"/>
        <end position="19"/>
    </location>
</feature>
<dbReference type="CDD" id="cd08662">
    <property type="entry name" value="M13"/>
    <property type="match status" value="1"/>
</dbReference>
<evidence type="ECO:0000313" key="4">
    <source>
        <dbReference type="WBParaSite" id="SPAL_0000796000.1"/>
    </source>
</evidence>
<dbReference type="WBParaSite" id="SPAL_0000796000.1">
    <property type="protein sequence ID" value="SPAL_0000796000.1"/>
    <property type="gene ID" value="SPAL_0000796000"/>
</dbReference>
<reference evidence="4" key="1">
    <citation type="submission" date="2017-02" db="UniProtKB">
        <authorList>
            <consortium name="WormBaseParasite"/>
        </authorList>
    </citation>
    <scope>IDENTIFICATION</scope>
</reference>
<keyword evidence="3" id="KW-1185">Reference proteome</keyword>
<feature type="domain" description="Peptidase M13 C-terminal" evidence="2">
    <location>
        <begin position="289"/>
        <end position="498"/>
    </location>
</feature>
<feature type="chain" id="PRO_5005894947" evidence="1">
    <location>
        <begin position="20"/>
        <end position="501"/>
    </location>
</feature>
<organism evidence="3 4">
    <name type="scientific">Strongyloides papillosus</name>
    <name type="common">Intestinal threadworm</name>
    <dbReference type="NCBI Taxonomy" id="174720"/>
    <lineage>
        <taxon>Eukaryota</taxon>
        <taxon>Metazoa</taxon>
        <taxon>Ecdysozoa</taxon>
        <taxon>Nematoda</taxon>
        <taxon>Chromadorea</taxon>
        <taxon>Rhabditida</taxon>
        <taxon>Tylenchina</taxon>
        <taxon>Panagrolaimomorpha</taxon>
        <taxon>Strongyloidoidea</taxon>
        <taxon>Strongyloididae</taxon>
        <taxon>Strongyloides</taxon>
    </lineage>
</organism>
<dbReference type="PRINTS" id="PR00786">
    <property type="entry name" value="NEPRILYSIN"/>
</dbReference>
<proteinExistence type="predicted"/>
<accession>A0A0N5BPY4</accession>
<dbReference type="PANTHER" id="PTHR11733">
    <property type="entry name" value="ZINC METALLOPROTEASE FAMILY M13 NEPRILYSIN-RELATED"/>
    <property type="match status" value="1"/>
</dbReference>
<dbReference type="PANTHER" id="PTHR11733:SF133">
    <property type="entry name" value="PHOSPHATE-REGULATING NEUTRAL ENDOPEPTIDASE PHEX"/>
    <property type="match status" value="1"/>
</dbReference>
<name>A0A0N5BPY4_STREA</name>
<dbReference type="Gene3D" id="3.40.390.10">
    <property type="entry name" value="Collagenase (Catalytic Domain)"/>
    <property type="match status" value="1"/>
</dbReference>
<dbReference type="InterPro" id="IPR018497">
    <property type="entry name" value="Peptidase_M13_C"/>
</dbReference>
<sequence>MNAFILILYYYGLFSVAQGDSTGRFEDTLKDVKRFRFETLYKNAASRSLNNYVDLDVDPCDNFYKFSCGNWIKTMEKDRGDSELFHYDSRTTNFNNFIIGNIFFSFIYLLSDSLKGKYNNESNAIKNIYNLRKKCIQLPRDRIGNCVAEIAAFGAYAYSSLYVKKNRIEIDKHGNYNIIEDMIKRIKEEFRLLIDEKENIFDKESRDNLIQKLNEMEFVRHFFEHELSSVLFMENCYKNIGISENNTIEDVLKNIENYKLLSESNNQTNSCISNIFKYNKYMTLFVYTNAMYYSIYNKFTTSSDAFNEPSFNRHFPNSLNYGYIGYTIAHEILHGFDSDGYKYIFGEDKEKYVIVSSESIKKFEIKSDCLVKQYNDQIESITGLNVNGSLTLDENIADNGGLKIAHRAYMKYLQSIGGEEPKIPGFEKFNSEQLFFISFGRSFCEHRSKESLKRMMEKQRHAPAEVRTIVSLSNYKPFSDAFNCPVNSKMNPVHKCELWKN</sequence>
<dbReference type="GO" id="GO:0005886">
    <property type="term" value="C:plasma membrane"/>
    <property type="evidence" value="ECO:0007669"/>
    <property type="project" value="TreeGrafter"/>
</dbReference>
<evidence type="ECO:0000256" key="1">
    <source>
        <dbReference type="SAM" id="SignalP"/>
    </source>
</evidence>
<keyword evidence="1" id="KW-0732">Signal</keyword>
<dbReference type="Proteomes" id="UP000046392">
    <property type="component" value="Unplaced"/>
</dbReference>
<dbReference type="InterPro" id="IPR024079">
    <property type="entry name" value="MetalloPept_cat_dom_sf"/>
</dbReference>
<dbReference type="AlphaFoldDB" id="A0A0N5BPY4"/>
<dbReference type="SUPFAM" id="SSF55486">
    <property type="entry name" value="Metalloproteases ('zincins'), catalytic domain"/>
    <property type="match status" value="2"/>
</dbReference>
<protein>
    <submittedName>
        <fullName evidence="4">Peptidase_M13 domain-containing protein</fullName>
    </submittedName>
</protein>
<dbReference type="InterPro" id="IPR042089">
    <property type="entry name" value="Peptidase_M13_dom_2"/>
</dbReference>
<dbReference type="GO" id="GO:0016485">
    <property type="term" value="P:protein processing"/>
    <property type="evidence" value="ECO:0007669"/>
    <property type="project" value="TreeGrafter"/>
</dbReference>